<sequence>MNLSKLTVRGQLTLGFGILATGLAVMAGLGSYEVHEANARYQNHISQVSKIELAANDMIDAVNARAIAIRDMAIQHDDAASVTRLSERVKEQDAKIDRSLASLKDRLSQVDNVQPALLAEAKKVEATEAIYRPVAQSIVANLLAGEHELAGQRIKTECSPALAKLVGELGTFLGESGQVAVKTAKAGQDEYETALTLMLALAGLSIVLGVVAATLITRSLGRALGAEPNRLSELVQNVASGDLRAIDGAQSAPAGSVLASMGAMQQSLVSLIGQVRHSADSIVVASAEIASGNQDLSQRTENTASSLQHTAASMHQMTSTVAQNADSAQQASQLANSAAEVAARGGQVVDRVVQTMQDISASSQKINDIIGVIDGIAFQTNILALNAAVEAARAGEQGRGFAVVAGEVRNLAQRSAGAAKEIKGLISSSVETVAGGSRLVGEAGETMRDIVNQVRRVTDLIAEINAATSEQTSGINQVSNAITQLDQGTQQNAALVEEIAAAAESLRQQSQTMLGAVSVFRLSHGDQAGAAIQQARVSSSPTPAPAAHRPAPASRAAKHSVAVCTPGTLTMPAARVAVTTAGLKLGDSTSCPPAAATSATEATSSTVPAPTTRRSPMRWASRAMLSSGWGEFSGTSSTRHPASNRTSATPSTSCGVMPRRMATSGSSASAAS</sequence>
<evidence type="ECO:0000313" key="2">
    <source>
        <dbReference type="Proteomes" id="UP001364695"/>
    </source>
</evidence>
<name>A0ACC6NZX1_9BURK</name>
<keyword evidence="2" id="KW-1185">Reference proteome</keyword>
<accession>A0ACC6NZX1</accession>
<comment type="caution">
    <text evidence="1">The sequence shown here is derived from an EMBL/GenBank/DDBJ whole genome shotgun (WGS) entry which is preliminary data.</text>
</comment>
<organism evidence="1 2">
    <name type="scientific">Amphibiibacter pelophylacis</name>
    <dbReference type="NCBI Taxonomy" id="1799477"/>
    <lineage>
        <taxon>Bacteria</taxon>
        <taxon>Pseudomonadati</taxon>
        <taxon>Pseudomonadota</taxon>
        <taxon>Betaproteobacteria</taxon>
        <taxon>Burkholderiales</taxon>
        <taxon>Sphaerotilaceae</taxon>
        <taxon>Amphibiibacter</taxon>
    </lineage>
</organism>
<reference evidence="1" key="1">
    <citation type="submission" date="2023-10" db="EMBL/GenBank/DDBJ databases">
        <title>Amphibacter perezi, gen. nov., sp. nov. a novel taxa of the family Comamonadaceae, class Betaproteobacteria isolated from the skin microbiota of Pelophylax perezi from different populations.</title>
        <authorList>
            <person name="Costa S."/>
            <person name="Proenca D.N."/>
            <person name="Lopes I."/>
            <person name="Morais P.V."/>
        </authorList>
    </citation>
    <scope>NUCLEOTIDE SEQUENCE</scope>
    <source>
        <strain evidence="1">SL12-8</strain>
    </source>
</reference>
<dbReference type="EMBL" id="JAWDIE010000004">
    <property type="protein sequence ID" value="MEJ7137498.1"/>
    <property type="molecule type" value="Genomic_DNA"/>
</dbReference>
<evidence type="ECO:0000313" key="1">
    <source>
        <dbReference type="EMBL" id="MEJ7137498.1"/>
    </source>
</evidence>
<protein>
    <submittedName>
        <fullName evidence="1">Methyl-accepting chemotaxis protein</fullName>
    </submittedName>
</protein>
<proteinExistence type="predicted"/>
<gene>
    <name evidence="1" type="ORF">RV045_03515</name>
</gene>
<dbReference type="Proteomes" id="UP001364695">
    <property type="component" value="Unassembled WGS sequence"/>
</dbReference>